<evidence type="ECO:0000313" key="5">
    <source>
        <dbReference type="EMBL" id="MBM1712517.1"/>
    </source>
</evidence>
<evidence type="ECO:0000256" key="1">
    <source>
        <dbReference type="ARBA" id="ARBA00023015"/>
    </source>
</evidence>
<evidence type="ECO:0000256" key="3">
    <source>
        <dbReference type="ARBA" id="ARBA00023163"/>
    </source>
</evidence>
<evidence type="ECO:0000313" key="6">
    <source>
        <dbReference type="Proteomes" id="UP000732193"/>
    </source>
</evidence>
<dbReference type="InterPro" id="IPR019888">
    <property type="entry name" value="Tscrpt_reg_AsnC-like"/>
</dbReference>
<dbReference type="InterPro" id="IPR036388">
    <property type="entry name" value="WH-like_DNA-bd_sf"/>
</dbReference>
<dbReference type="InterPro" id="IPR000485">
    <property type="entry name" value="AsnC-type_HTH_dom"/>
</dbReference>
<dbReference type="AlphaFoldDB" id="A0AAE2VVG5"/>
<protein>
    <submittedName>
        <fullName evidence="5">Lrp/AsnC family transcriptional regulator</fullName>
    </submittedName>
</protein>
<name>A0AAE2VVG5_9RHOB</name>
<dbReference type="InterPro" id="IPR036390">
    <property type="entry name" value="WH_DNA-bd_sf"/>
</dbReference>
<accession>A0AAE2VVG5</accession>
<evidence type="ECO:0000259" key="4">
    <source>
        <dbReference type="PROSITE" id="PS50956"/>
    </source>
</evidence>
<dbReference type="Pfam" id="PF01037">
    <property type="entry name" value="AsnC_trans_reg"/>
    <property type="match status" value="1"/>
</dbReference>
<dbReference type="Pfam" id="PF13412">
    <property type="entry name" value="HTH_24"/>
    <property type="match status" value="1"/>
</dbReference>
<keyword evidence="6" id="KW-1185">Reference proteome</keyword>
<dbReference type="Proteomes" id="UP000732193">
    <property type="component" value="Unassembled WGS sequence"/>
</dbReference>
<sequence>MKEIDTIDRRILLELQRDAAQSLDTIGETVGLSRNACWRRIGALEKAGVIKGRVTLLDAAALGLKLTVFIQLRTSSHTPDWLKTFSTATKGMPEIMGVYRMSGDLDYLIRAQVTDMAGYDRLYQRLIAKVPLSDVSASFVMEEIKETTALPL</sequence>
<keyword evidence="3" id="KW-0804">Transcription</keyword>
<dbReference type="PROSITE" id="PS50956">
    <property type="entry name" value="HTH_ASNC_2"/>
    <property type="match status" value="1"/>
</dbReference>
<dbReference type="GO" id="GO:0043200">
    <property type="term" value="P:response to amino acid"/>
    <property type="evidence" value="ECO:0007669"/>
    <property type="project" value="TreeGrafter"/>
</dbReference>
<dbReference type="InterPro" id="IPR011008">
    <property type="entry name" value="Dimeric_a/b-barrel"/>
</dbReference>
<reference evidence="5 6" key="1">
    <citation type="submission" date="2021-01" db="EMBL/GenBank/DDBJ databases">
        <title>Diatom-associated Roseobacters Show Island Model of Population Structure.</title>
        <authorList>
            <person name="Qu L."/>
            <person name="Feng X."/>
            <person name="Chen Y."/>
            <person name="Li L."/>
            <person name="Wang X."/>
            <person name="Hu Z."/>
            <person name="Wang H."/>
            <person name="Luo H."/>
        </authorList>
    </citation>
    <scope>NUCLEOTIDE SEQUENCE [LARGE SCALE GENOMIC DNA]</scope>
    <source>
        <strain evidence="5 6">TR60-84</strain>
    </source>
</reference>
<gene>
    <name evidence="5" type="ORF">JQV55_02970</name>
</gene>
<dbReference type="Gene3D" id="3.30.70.920">
    <property type="match status" value="1"/>
</dbReference>
<dbReference type="EMBL" id="JAFBRM010000001">
    <property type="protein sequence ID" value="MBM1712517.1"/>
    <property type="molecule type" value="Genomic_DNA"/>
</dbReference>
<keyword evidence="1" id="KW-0805">Transcription regulation</keyword>
<dbReference type="GO" id="GO:0043565">
    <property type="term" value="F:sequence-specific DNA binding"/>
    <property type="evidence" value="ECO:0007669"/>
    <property type="project" value="InterPro"/>
</dbReference>
<dbReference type="InterPro" id="IPR019887">
    <property type="entry name" value="Tscrpt_reg_AsnC/Lrp_C"/>
</dbReference>
<dbReference type="RefSeq" id="WP_203241851.1">
    <property type="nucleotide sequence ID" value="NZ_JAFBRH010000001.1"/>
</dbReference>
<evidence type="ECO:0000256" key="2">
    <source>
        <dbReference type="ARBA" id="ARBA00023125"/>
    </source>
</evidence>
<keyword evidence="2" id="KW-0238">DNA-binding</keyword>
<feature type="domain" description="HTH asnC-type" evidence="4">
    <location>
        <begin position="4"/>
        <end position="65"/>
    </location>
</feature>
<dbReference type="PANTHER" id="PTHR30154:SF17">
    <property type="entry name" value="DNA-BINDING TRANSCRIPTIONAL ACTIVATOR DECR"/>
    <property type="match status" value="1"/>
</dbReference>
<dbReference type="PRINTS" id="PR00033">
    <property type="entry name" value="HTHASNC"/>
</dbReference>
<dbReference type="SUPFAM" id="SSF46785">
    <property type="entry name" value="Winged helix' DNA-binding domain"/>
    <property type="match status" value="1"/>
</dbReference>
<organism evidence="5 6">
    <name type="scientific">Sulfitobacter geojensis</name>
    <dbReference type="NCBI Taxonomy" id="1342299"/>
    <lineage>
        <taxon>Bacteria</taxon>
        <taxon>Pseudomonadati</taxon>
        <taxon>Pseudomonadota</taxon>
        <taxon>Alphaproteobacteria</taxon>
        <taxon>Rhodobacterales</taxon>
        <taxon>Roseobacteraceae</taxon>
        <taxon>Sulfitobacter</taxon>
    </lineage>
</organism>
<dbReference type="SMART" id="SM00344">
    <property type="entry name" value="HTH_ASNC"/>
    <property type="match status" value="1"/>
</dbReference>
<proteinExistence type="predicted"/>
<dbReference type="Gene3D" id="1.10.10.10">
    <property type="entry name" value="Winged helix-like DNA-binding domain superfamily/Winged helix DNA-binding domain"/>
    <property type="match status" value="1"/>
</dbReference>
<dbReference type="GO" id="GO:0005829">
    <property type="term" value="C:cytosol"/>
    <property type="evidence" value="ECO:0007669"/>
    <property type="project" value="TreeGrafter"/>
</dbReference>
<comment type="caution">
    <text evidence="5">The sequence shown here is derived from an EMBL/GenBank/DDBJ whole genome shotgun (WGS) entry which is preliminary data.</text>
</comment>
<dbReference type="SUPFAM" id="SSF54909">
    <property type="entry name" value="Dimeric alpha+beta barrel"/>
    <property type="match status" value="1"/>
</dbReference>
<dbReference type="PANTHER" id="PTHR30154">
    <property type="entry name" value="LEUCINE-RESPONSIVE REGULATORY PROTEIN"/>
    <property type="match status" value="1"/>
</dbReference>